<sequence length="79" mass="9070">MGRKRLNDNTPPYYIAAEVMRKKKITYPMLSERLGMSIGGTFLIVNGNPSIENVMRLSKALGCHFWDLFDFSKVGMKRK</sequence>
<name>A0A8S5SPZ5_9CAUD</name>
<proteinExistence type="predicted"/>
<feature type="domain" description="HTH cro/C1-type" evidence="1">
    <location>
        <begin position="18"/>
        <end position="72"/>
    </location>
</feature>
<dbReference type="GO" id="GO:0003677">
    <property type="term" value="F:DNA binding"/>
    <property type="evidence" value="ECO:0007669"/>
    <property type="project" value="InterPro"/>
</dbReference>
<protein>
    <submittedName>
        <fullName evidence="2">SOS-response transcriptional repressor</fullName>
    </submittedName>
</protein>
<dbReference type="Pfam" id="PF13443">
    <property type="entry name" value="HTH_26"/>
    <property type="match status" value="1"/>
</dbReference>
<dbReference type="SUPFAM" id="SSF47413">
    <property type="entry name" value="lambda repressor-like DNA-binding domains"/>
    <property type="match status" value="1"/>
</dbReference>
<evidence type="ECO:0000313" key="2">
    <source>
        <dbReference type="EMBL" id="DAF53116.1"/>
    </source>
</evidence>
<organism evidence="2">
    <name type="scientific">Siphoviridae sp. ctLdn10</name>
    <dbReference type="NCBI Taxonomy" id="2827847"/>
    <lineage>
        <taxon>Viruses</taxon>
        <taxon>Duplodnaviria</taxon>
        <taxon>Heunggongvirae</taxon>
        <taxon>Uroviricota</taxon>
        <taxon>Caudoviricetes</taxon>
    </lineage>
</organism>
<dbReference type="InterPro" id="IPR010982">
    <property type="entry name" value="Lambda_DNA-bd_dom_sf"/>
</dbReference>
<dbReference type="Gene3D" id="1.10.260.40">
    <property type="entry name" value="lambda repressor-like DNA-binding domains"/>
    <property type="match status" value="1"/>
</dbReference>
<reference evidence="2" key="1">
    <citation type="journal article" date="2021" name="Proc. Natl. Acad. Sci. U.S.A.">
        <title>A Catalog of Tens of Thousands of Viruses from Human Metagenomes Reveals Hidden Associations with Chronic Diseases.</title>
        <authorList>
            <person name="Tisza M.J."/>
            <person name="Buck C.B."/>
        </authorList>
    </citation>
    <scope>NUCLEOTIDE SEQUENCE</scope>
    <source>
        <strain evidence="2">CtLdn10</strain>
    </source>
</reference>
<dbReference type="InterPro" id="IPR001387">
    <property type="entry name" value="Cro/C1-type_HTH"/>
</dbReference>
<dbReference type="EMBL" id="BK032647">
    <property type="protein sequence ID" value="DAF53116.1"/>
    <property type="molecule type" value="Genomic_DNA"/>
</dbReference>
<dbReference type="CDD" id="cd00093">
    <property type="entry name" value="HTH_XRE"/>
    <property type="match status" value="1"/>
</dbReference>
<accession>A0A8S5SPZ5</accession>
<evidence type="ECO:0000259" key="1">
    <source>
        <dbReference type="Pfam" id="PF13443"/>
    </source>
</evidence>